<gene>
    <name evidence="1" type="ORF">LPJ66_011376</name>
</gene>
<evidence type="ECO:0000313" key="2">
    <source>
        <dbReference type="Proteomes" id="UP001150581"/>
    </source>
</evidence>
<comment type="caution">
    <text evidence="1">The sequence shown here is derived from an EMBL/GenBank/DDBJ whole genome shotgun (WGS) entry which is preliminary data.</text>
</comment>
<sequence length="121" mass="12765">MDCFPWLLSAERQRVPMCDLETTGAAAGNSGSSAVKWLPLAARRRLAHALNLRIAERALGSHAMDSVCAGAAMALPSIARLLSSASSSGTPEDTAASLAHVFSAPLLARYTSDLDRLRNDN</sequence>
<name>A0ACC1HYH9_9FUNG</name>
<organism evidence="1 2">
    <name type="scientific">Kickxella alabastrina</name>
    <dbReference type="NCBI Taxonomy" id="61397"/>
    <lineage>
        <taxon>Eukaryota</taxon>
        <taxon>Fungi</taxon>
        <taxon>Fungi incertae sedis</taxon>
        <taxon>Zoopagomycota</taxon>
        <taxon>Kickxellomycotina</taxon>
        <taxon>Kickxellomycetes</taxon>
        <taxon>Kickxellales</taxon>
        <taxon>Kickxellaceae</taxon>
        <taxon>Kickxella</taxon>
    </lineage>
</organism>
<accession>A0ACC1HYH9</accession>
<proteinExistence type="predicted"/>
<keyword evidence="2" id="KW-1185">Reference proteome</keyword>
<protein>
    <submittedName>
        <fullName evidence="1">Uncharacterized protein</fullName>
    </submittedName>
</protein>
<dbReference type="EMBL" id="JANBPG010003432">
    <property type="protein sequence ID" value="KAJ1881137.1"/>
    <property type="molecule type" value="Genomic_DNA"/>
</dbReference>
<reference evidence="1" key="1">
    <citation type="submission" date="2022-07" db="EMBL/GenBank/DDBJ databases">
        <title>Phylogenomic reconstructions and comparative analyses of Kickxellomycotina fungi.</title>
        <authorList>
            <person name="Reynolds N.K."/>
            <person name="Stajich J.E."/>
            <person name="Barry K."/>
            <person name="Grigoriev I.V."/>
            <person name="Crous P."/>
            <person name="Smith M.E."/>
        </authorList>
    </citation>
    <scope>NUCLEOTIDE SEQUENCE</scope>
    <source>
        <strain evidence="1">Benny 63K</strain>
    </source>
</reference>
<dbReference type="Proteomes" id="UP001150581">
    <property type="component" value="Unassembled WGS sequence"/>
</dbReference>
<feature type="non-terminal residue" evidence="1">
    <location>
        <position position="121"/>
    </location>
</feature>
<evidence type="ECO:0000313" key="1">
    <source>
        <dbReference type="EMBL" id="KAJ1881137.1"/>
    </source>
</evidence>